<feature type="domain" description="Dermonecrotic toxin N-terminal" evidence="1">
    <location>
        <begin position="417"/>
        <end position="632"/>
    </location>
</feature>
<evidence type="ECO:0000313" key="2">
    <source>
        <dbReference type="EMBL" id="KDD68091.1"/>
    </source>
</evidence>
<feature type="domain" description="Dermonecrotic toxin N-terminal" evidence="1">
    <location>
        <begin position="824"/>
        <end position="958"/>
    </location>
</feature>
<sequence length="1172" mass="132051">MDDQKILNSQFKLAEVNEAIKQLSSQLANAPSFKGFLQDCVLKELQRLDPEVYASRVFINRRDSASASAKEPAGVLNDVVMECLLRGHAPVYNAAEYGVYDWRDSTAEEDRHPVLDIVAVGKLITELLLNLPEKYAAVIDRYWAASQGADATGRPLSTRKSILRTLYVRLFWRELAVMAAEGGLTPDDEKQVNELSSPLLPSAFYGVSVQLHKGGFAALASTFVMRLDGQSLGAIIPATDSAVILYTPSRGVEKFATSRALHEALKKRLSEPDQRAELLKGLSSDDVDQVSNSPDIRYSRIDEDVFSACINAALKKQRANIVGQLREMNGSRSDNEKTVQAIGSMLHLEEMTKDAKGRAAVFIKLMSRNARPEWLKESYETNQEIYASLEQVLLESEVKLHEATKVASTFKNYVHGIVEDFISSGTDERIDPDTIFVSVRHTVKLADGKKVEHSERKTLTQAFMYGTHDQEGQYVVVLEEFYNNPRLSPSNIVRAIQSLNLRVAYNMARQRVYSQDHVVESMRERLGRKTALTMFGAILQKHVTSVAQDIVQRYNFGDPSVETTGIALRARTKPMKDLMVYRRKSADVNKSTHVLYAPGFPTGQEWFQFPDLKSLQHQMGRWAFDKEGQTYLREKGYSSEREELEKIYHVEEPSLMLQEWWWSSIQLTQWIEDSPLKGSVQNIISWEAGEVEVATPRWYRDSNVADQLLLNRLNTDFKAIYQISKDNLDIEPFHKFARNLVMKTLNEYLSRSGSHPDIDPDEVWVKFHADSKISLTNLFIQWQLWRSDISIFEKIFFNSYPFGERILDLKEHLRKASFWTFSNQPIAALNAKVINAVIDLMPGEKYIEYLRDKFLRAPDVDLKVSLYRKLKQNEMFRSALTQKMKGQMSQEQFNWLKGLIDGFDRDIPHGGYNTAGGNPGIGVYEFTLEGRKLEGAYVFGRRVNGREEFIIYVPGMSYGGDFFPVEELVARLNGAYNYKSILKLARLKDQGVIQNKIDSYSSWKSPPLLSAPVLKNSYQVKSFKGEYQSMINRFIADVDYQTTSPAEAIWQEAKILIDLALDVVSMLIPPVGVVVSVLRITHSVVLGIIASSEGDDKAANAYFASAWRAAIILYIGKVASVGAPVNAVGLLSSIKDIADLVSTVTGVPVGISYITAVAVPQHDVQSTTRLIG</sequence>
<reference evidence="2 3" key="1">
    <citation type="submission" date="2013-12" db="EMBL/GenBank/DDBJ databases">
        <authorList>
            <person name="Formusa P.A."/>
            <person name="Habash M."/>
            <person name="Lee H."/>
            <person name="Trevors J.T."/>
        </authorList>
    </citation>
    <scope>NUCLEOTIDE SEQUENCE [LARGE SCALE GENOMIC DNA]</scope>
    <source>
        <strain evidence="2 3">PD30</strain>
    </source>
</reference>
<protein>
    <recommendedName>
        <fullName evidence="1">Dermonecrotic toxin N-terminal domain-containing protein</fullName>
    </recommendedName>
</protein>
<dbReference type="InterPro" id="IPR046673">
    <property type="entry name" value="ToxA_N"/>
</dbReference>
<organism evidence="2 3">
    <name type="scientific">Pseudomonas mandelii PD30</name>
    <dbReference type="NCBI Taxonomy" id="1419583"/>
    <lineage>
        <taxon>Bacteria</taxon>
        <taxon>Pseudomonadati</taxon>
        <taxon>Pseudomonadota</taxon>
        <taxon>Gammaproteobacteria</taxon>
        <taxon>Pseudomonadales</taxon>
        <taxon>Pseudomonadaceae</taxon>
        <taxon>Pseudomonas</taxon>
    </lineage>
</organism>
<gene>
    <name evidence="2" type="ORF">V466_15895</name>
</gene>
<dbReference type="RefSeq" id="WP_050482819.1">
    <property type="nucleotide sequence ID" value="NZ_AZQQ01000080.1"/>
</dbReference>
<evidence type="ECO:0000259" key="1">
    <source>
        <dbReference type="Pfam" id="PF20178"/>
    </source>
</evidence>
<dbReference type="Pfam" id="PF20178">
    <property type="entry name" value="ToxA_N"/>
    <property type="match status" value="2"/>
</dbReference>
<dbReference type="Proteomes" id="UP000026739">
    <property type="component" value="Unassembled WGS sequence"/>
</dbReference>
<dbReference type="eggNOG" id="ENOG50307BD">
    <property type="taxonomic scope" value="Bacteria"/>
</dbReference>
<evidence type="ECO:0000313" key="3">
    <source>
        <dbReference type="Proteomes" id="UP000026739"/>
    </source>
</evidence>
<accession>A0A059L1I6</accession>
<dbReference type="AlphaFoldDB" id="A0A059L1I6"/>
<name>A0A059L1I6_9PSED</name>
<proteinExistence type="predicted"/>
<dbReference type="EMBL" id="AZQQ01000080">
    <property type="protein sequence ID" value="KDD68091.1"/>
    <property type="molecule type" value="Genomic_DNA"/>
</dbReference>
<comment type="caution">
    <text evidence="2">The sequence shown here is derived from an EMBL/GenBank/DDBJ whole genome shotgun (WGS) entry which is preliminary data.</text>
</comment>